<feature type="transmembrane region" description="Helical" evidence="1">
    <location>
        <begin position="20"/>
        <end position="39"/>
    </location>
</feature>
<reference evidence="2 3" key="1">
    <citation type="submission" date="2016-10" db="EMBL/GenBank/DDBJ databases">
        <authorList>
            <person name="de Groot N.N."/>
        </authorList>
    </citation>
    <scope>NUCLEOTIDE SEQUENCE [LARGE SCALE GENOMIC DNA]</scope>
    <source>
        <strain evidence="2 3">DSM 27375</strain>
    </source>
</reference>
<keyword evidence="1" id="KW-0812">Transmembrane</keyword>
<organism evidence="2 3">
    <name type="scientific">Celeribacter baekdonensis</name>
    <dbReference type="NCBI Taxonomy" id="875171"/>
    <lineage>
        <taxon>Bacteria</taxon>
        <taxon>Pseudomonadati</taxon>
        <taxon>Pseudomonadota</taxon>
        <taxon>Alphaproteobacteria</taxon>
        <taxon>Rhodobacterales</taxon>
        <taxon>Roseobacteraceae</taxon>
        <taxon>Celeribacter</taxon>
    </lineage>
</organism>
<protein>
    <submittedName>
        <fullName evidence="2">Uncharacterized protein</fullName>
    </submittedName>
</protein>
<dbReference type="Proteomes" id="UP000182284">
    <property type="component" value="Unassembled WGS sequence"/>
</dbReference>
<name>A0A1G7FLB7_9RHOB</name>
<sequence length="40" mass="4120">MIKDLKSVATRSQGTLVQDMIGAIALLVILLGGLSLPALV</sequence>
<gene>
    <name evidence="2" type="ORF">SAMN04488117_101140</name>
</gene>
<keyword evidence="1" id="KW-1133">Transmembrane helix</keyword>
<accession>A0A1G7FLB7</accession>
<keyword evidence="1" id="KW-0472">Membrane</keyword>
<evidence type="ECO:0000313" key="3">
    <source>
        <dbReference type="Proteomes" id="UP000182284"/>
    </source>
</evidence>
<evidence type="ECO:0000313" key="2">
    <source>
        <dbReference type="EMBL" id="SDE76673.1"/>
    </source>
</evidence>
<dbReference type="AlphaFoldDB" id="A0A1G7FLB7"/>
<proteinExistence type="predicted"/>
<dbReference type="EMBL" id="FNBL01000001">
    <property type="protein sequence ID" value="SDE76673.1"/>
    <property type="molecule type" value="Genomic_DNA"/>
</dbReference>
<dbReference type="RefSeq" id="WP_269771043.1">
    <property type="nucleotide sequence ID" value="NZ_CAXASY010000004.1"/>
</dbReference>
<evidence type="ECO:0000256" key="1">
    <source>
        <dbReference type="SAM" id="Phobius"/>
    </source>
</evidence>